<reference evidence="5 6" key="1">
    <citation type="journal article" date="2006" name="Nat. Biotechnol.">
        <title>Genome sequence of the bioplastic-producing 'Knallgas' bacterium Ralstonia eutropha H16.</title>
        <authorList>
            <person name="Pohlmann A."/>
            <person name="Fricke W.F."/>
            <person name="Reinecke F."/>
            <person name="Kusian B."/>
            <person name="Liesegang H."/>
            <person name="Cramm R."/>
            <person name="Eitinger T."/>
            <person name="Ewering C."/>
            <person name="Potter M."/>
            <person name="Schwartz E."/>
            <person name="Strittmatter A."/>
            <person name="Voss I."/>
            <person name="Gottschalk G."/>
            <person name="Steinbuechel A."/>
            <person name="Friedrich B."/>
            <person name="Bowien B."/>
        </authorList>
    </citation>
    <scope>NUCLEOTIDE SEQUENCE [LARGE SCALE GENOMIC DNA]</scope>
    <source>
        <strain evidence="6">ATCC 17699 / DSM 428 / KCTC 22496 / NCIMB 10442 / H16 / Stanier 337</strain>
    </source>
</reference>
<dbReference type="InterPro" id="IPR016032">
    <property type="entry name" value="Sig_transdc_resp-reg_C-effctor"/>
</dbReference>
<dbReference type="InterPro" id="IPR027417">
    <property type="entry name" value="P-loop_NTPase"/>
</dbReference>
<dbReference type="Pfam" id="PF13191">
    <property type="entry name" value="AAA_16"/>
    <property type="match status" value="1"/>
</dbReference>
<dbReference type="GO" id="GO:0003677">
    <property type="term" value="F:DNA binding"/>
    <property type="evidence" value="ECO:0007669"/>
    <property type="project" value="UniProtKB-KW"/>
</dbReference>
<dbReference type="AlphaFoldDB" id="Q0KDB0"/>
<proteinExistence type="predicted"/>
<evidence type="ECO:0000259" key="4">
    <source>
        <dbReference type="PROSITE" id="PS50043"/>
    </source>
</evidence>
<keyword evidence="6" id="KW-1185">Reference proteome</keyword>
<dbReference type="SMART" id="SM00421">
    <property type="entry name" value="HTH_LUXR"/>
    <property type="match status" value="1"/>
</dbReference>
<dbReference type="InterPro" id="IPR011990">
    <property type="entry name" value="TPR-like_helical_dom_sf"/>
</dbReference>
<dbReference type="GO" id="GO:0006355">
    <property type="term" value="P:regulation of DNA-templated transcription"/>
    <property type="evidence" value="ECO:0007669"/>
    <property type="project" value="InterPro"/>
</dbReference>
<dbReference type="SUPFAM" id="SSF46894">
    <property type="entry name" value="C-terminal effector domain of the bipartite response regulators"/>
    <property type="match status" value="1"/>
</dbReference>
<dbReference type="STRING" id="381666.H16_A0864"/>
<evidence type="ECO:0000256" key="2">
    <source>
        <dbReference type="ARBA" id="ARBA00023125"/>
    </source>
</evidence>
<protein>
    <submittedName>
        <fullName evidence="5">Transcriptional regulator, LuxR-family</fullName>
    </submittedName>
</protein>
<dbReference type="PANTHER" id="PTHR44688:SF25">
    <property type="entry name" value="HTH LUXR-TYPE DOMAIN-CONTAINING PROTEIN"/>
    <property type="match status" value="1"/>
</dbReference>
<feature type="domain" description="HTH luxR-type" evidence="4">
    <location>
        <begin position="835"/>
        <end position="900"/>
    </location>
</feature>
<dbReference type="Pfam" id="PF25873">
    <property type="entry name" value="WHD_MalT"/>
    <property type="match status" value="1"/>
</dbReference>
<dbReference type="HOGENOM" id="CLU_006325_3_1_4"/>
<dbReference type="Gene3D" id="1.10.10.10">
    <property type="entry name" value="Winged helix-like DNA-binding domain superfamily/Winged helix DNA-binding domain"/>
    <property type="match status" value="1"/>
</dbReference>
<dbReference type="EMBL" id="AM260479">
    <property type="protein sequence ID" value="CAJ92011.1"/>
    <property type="molecule type" value="Genomic_DNA"/>
</dbReference>
<dbReference type="CDD" id="cd06170">
    <property type="entry name" value="LuxR_C_like"/>
    <property type="match status" value="1"/>
</dbReference>
<dbReference type="InterPro" id="IPR036388">
    <property type="entry name" value="WH-like_DNA-bd_sf"/>
</dbReference>
<dbReference type="Gene3D" id="1.25.40.10">
    <property type="entry name" value="Tetratricopeptide repeat domain"/>
    <property type="match status" value="1"/>
</dbReference>
<evidence type="ECO:0000313" key="6">
    <source>
        <dbReference type="Proteomes" id="UP000008210"/>
    </source>
</evidence>
<organism evidence="5 6">
    <name type="scientific">Cupriavidus necator (strain ATCC 17699 / DSM 428 / KCTC 22496 / NCIMB 10442 / H16 / Stanier 337)</name>
    <name type="common">Ralstonia eutropha</name>
    <dbReference type="NCBI Taxonomy" id="381666"/>
    <lineage>
        <taxon>Bacteria</taxon>
        <taxon>Pseudomonadati</taxon>
        <taxon>Pseudomonadota</taxon>
        <taxon>Betaproteobacteria</taxon>
        <taxon>Burkholderiales</taxon>
        <taxon>Burkholderiaceae</taxon>
        <taxon>Cupriavidus</taxon>
    </lineage>
</organism>
<dbReference type="PRINTS" id="PR00038">
    <property type="entry name" value="HTHLUXR"/>
</dbReference>
<keyword evidence="1" id="KW-0805">Transcription regulation</keyword>
<dbReference type="PATRIC" id="fig|381666.6.peg.1239"/>
<dbReference type="InterPro" id="IPR059106">
    <property type="entry name" value="WHD_MalT"/>
</dbReference>
<dbReference type="KEGG" id="reh:H16_A0864"/>
<evidence type="ECO:0000256" key="3">
    <source>
        <dbReference type="ARBA" id="ARBA00023163"/>
    </source>
</evidence>
<keyword evidence="3" id="KW-0804">Transcription</keyword>
<dbReference type="PANTHER" id="PTHR44688">
    <property type="entry name" value="DNA-BINDING TRANSCRIPTIONAL ACTIVATOR DEVR_DOSR"/>
    <property type="match status" value="1"/>
</dbReference>
<gene>
    <name evidence="5" type="ordered locus">H16_A0864</name>
</gene>
<sequence length="903" mass="100301">MSAGDPGLAPDRLLIPTKFAPPRISPQSTPRAKLLARLLDSRDSRLTLVCGSAGFGKTTLLAQWRQQLLKDGELVCWLSLSPDERHLPQFRAYLTGALQQAGLPVDDGTALASEVRADLPVAGLIATIVDAVCQRRQEVFLFIDDYHHVDDSDTHALIQGLVDHGPETLHLILASRTHPPLAVSRQRLTGELSEITFPDLPFDFAETQDFLAKHLGDVVPDDARLIHDITDGWPVCLQMICIRLKRSPANRDVLSQMLHRRTDLQRYLSEDVVRHLAPDVTDFIEKLSVLRRFNADLAQHVTANAKAPALLDQIERENLFLLPAELDSPQPWYRFHPLFASFLQDQLQQRDPALMREIHARASQWFEQRGLLIEALRHAYHAHDTEAAVHLVERADLPIRSMSFFSTLQHWMDELPADMLLGHPRLLLLGCWALVAAGRWRDAQGWLERLEKTPRTLAPGLALHALYLRASIALQRDDTEAALALVAPSDFESLTDRFLRQAHLAVLSFSYCAAGRYEDARSLHEHIARLPRSELQDDMALVAESTLLLSHLLEGNNREAIRTGSALVARAEAAHGRRSVSAVNSAAFLANAYYEADLLAEANEVLANRLDLLRLSSPEPMTLAIIVRSRLMATQASAAQGLHALSEEEVRCRELALDRPLAYVLAGQARLELQLNHQDAARKLQTELDRLASRYRYGTGFLAEIEAIAALTGARLALAGMDWNEALARAETLRNYGVAYGRQKCVVQADLLAGTALAEMDEATEAMRLLRAAVEAAQRLGLVRTLLDEGERVRQALQQLQPTLGPGSGGDYLVEVLRRGVAAHTPVQQAGEPDAQANGPELKPREIEILRLAAESMSNKRIALTLNLTLDTVKWNMKNVFEKLGVPSRYDAVIAARRRGLID</sequence>
<dbReference type="PROSITE" id="PS50043">
    <property type="entry name" value="HTH_LUXR_2"/>
    <property type="match status" value="1"/>
</dbReference>
<accession>Q0KDB0</accession>
<keyword evidence="2" id="KW-0238">DNA-binding</keyword>
<dbReference type="Proteomes" id="UP000008210">
    <property type="component" value="Chromosome 1"/>
</dbReference>
<dbReference type="Gene3D" id="3.40.50.300">
    <property type="entry name" value="P-loop containing nucleotide triphosphate hydrolases"/>
    <property type="match status" value="1"/>
</dbReference>
<dbReference type="SUPFAM" id="SSF52540">
    <property type="entry name" value="P-loop containing nucleoside triphosphate hydrolases"/>
    <property type="match status" value="1"/>
</dbReference>
<dbReference type="InterPro" id="IPR000792">
    <property type="entry name" value="Tscrpt_reg_LuxR_C"/>
</dbReference>
<dbReference type="Pfam" id="PF00196">
    <property type="entry name" value="GerE"/>
    <property type="match status" value="1"/>
</dbReference>
<name>Q0KDB0_CUPNH</name>
<dbReference type="InterPro" id="IPR041664">
    <property type="entry name" value="AAA_16"/>
</dbReference>
<dbReference type="eggNOG" id="COG2909">
    <property type="taxonomic scope" value="Bacteria"/>
</dbReference>
<evidence type="ECO:0000313" key="5">
    <source>
        <dbReference type="EMBL" id="CAJ92011.1"/>
    </source>
</evidence>
<evidence type="ECO:0000256" key="1">
    <source>
        <dbReference type="ARBA" id="ARBA00023015"/>
    </source>
</evidence>